<dbReference type="GO" id="GO:0006364">
    <property type="term" value="P:rRNA processing"/>
    <property type="evidence" value="ECO:0007669"/>
    <property type="project" value="UniProtKB-UniRule"/>
</dbReference>
<dbReference type="OrthoDB" id="756370at2759"/>
<organism evidence="6 7">
    <name type="scientific">Mycena indigotica</name>
    <dbReference type="NCBI Taxonomy" id="2126181"/>
    <lineage>
        <taxon>Eukaryota</taxon>
        <taxon>Fungi</taxon>
        <taxon>Dikarya</taxon>
        <taxon>Basidiomycota</taxon>
        <taxon>Agaricomycotina</taxon>
        <taxon>Agaricomycetes</taxon>
        <taxon>Agaricomycetidae</taxon>
        <taxon>Agaricales</taxon>
        <taxon>Marasmiineae</taxon>
        <taxon>Mycenaceae</taxon>
        <taxon>Mycena</taxon>
    </lineage>
</organism>
<keyword evidence="3" id="KW-0677">Repeat</keyword>
<keyword evidence="5" id="KW-0539">Nucleus</keyword>
<feature type="repeat" description="WD" evidence="4">
    <location>
        <begin position="122"/>
        <end position="156"/>
    </location>
</feature>
<dbReference type="SUPFAM" id="SSF50978">
    <property type="entry name" value="WD40 repeat-like"/>
    <property type="match status" value="1"/>
</dbReference>
<comment type="subcellular location">
    <subcellularLocation>
        <location evidence="5">Nucleus</location>
    </subcellularLocation>
</comment>
<dbReference type="GO" id="GO:0120330">
    <property type="term" value="C:rixosome complex"/>
    <property type="evidence" value="ECO:0007669"/>
    <property type="project" value="UniProtKB-UniRule"/>
</dbReference>
<dbReference type="InterPro" id="IPR045227">
    <property type="entry name" value="WDR18/Ipi3/RID3"/>
</dbReference>
<dbReference type="InterPro" id="IPR015943">
    <property type="entry name" value="WD40/YVTN_repeat-like_dom_sf"/>
</dbReference>
<proteinExistence type="inferred from homology"/>
<keyword evidence="2 4" id="KW-0853">WD repeat</keyword>
<dbReference type="InterPro" id="IPR036322">
    <property type="entry name" value="WD40_repeat_dom_sf"/>
</dbReference>
<dbReference type="AlphaFoldDB" id="A0A8H6SB93"/>
<gene>
    <name evidence="6" type="ORF">MIND_01053900</name>
</gene>
<evidence type="ECO:0000256" key="3">
    <source>
        <dbReference type="ARBA" id="ARBA00022737"/>
    </source>
</evidence>
<keyword evidence="7" id="KW-1185">Reference proteome</keyword>
<dbReference type="RefSeq" id="XP_037216515.1">
    <property type="nucleotide sequence ID" value="XM_037367121.1"/>
</dbReference>
<evidence type="ECO:0000313" key="7">
    <source>
        <dbReference type="Proteomes" id="UP000636479"/>
    </source>
</evidence>
<dbReference type="EMBL" id="JACAZF010000009">
    <property type="protein sequence ID" value="KAF7295152.1"/>
    <property type="molecule type" value="Genomic_DNA"/>
</dbReference>
<dbReference type="Gene3D" id="2.130.10.10">
    <property type="entry name" value="YVTN repeat-like/Quinoprotein amine dehydrogenase"/>
    <property type="match status" value="2"/>
</dbReference>
<dbReference type="GeneID" id="59349637"/>
<dbReference type="PROSITE" id="PS50082">
    <property type="entry name" value="WD_REPEATS_2"/>
    <property type="match status" value="2"/>
</dbReference>
<comment type="similarity">
    <text evidence="1 5">Belongs to the WD repeat IPI3/WDR18 family.</text>
</comment>
<evidence type="ECO:0000256" key="5">
    <source>
        <dbReference type="RuleBase" id="RU369067"/>
    </source>
</evidence>
<evidence type="ECO:0000256" key="2">
    <source>
        <dbReference type="ARBA" id="ARBA00022574"/>
    </source>
</evidence>
<accession>A0A8H6SB93</accession>
<protein>
    <recommendedName>
        <fullName evidence="5">Pre-rRNA-processing protein IPI3</fullName>
    </recommendedName>
</protein>
<dbReference type="GO" id="GO:0005656">
    <property type="term" value="C:nuclear pre-replicative complex"/>
    <property type="evidence" value="ECO:0007669"/>
    <property type="project" value="TreeGrafter"/>
</dbReference>
<comment type="function">
    <text evidence="5">Component of the RIX1 complex required for processing of ITS2 sequences from 35S pre-rRNA.</text>
</comment>
<dbReference type="GO" id="GO:0006261">
    <property type="term" value="P:DNA-templated DNA replication"/>
    <property type="evidence" value="ECO:0007669"/>
    <property type="project" value="TreeGrafter"/>
</dbReference>
<dbReference type="SMART" id="SM00320">
    <property type="entry name" value="WD40"/>
    <property type="match status" value="5"/>
</dbReference>
<evidence type="ECO:0000256" key="4">
    <source>
        <dbReference type="PROSITE-ProRule" id="PRU00221"/>
    </source>
</evidence>
<dbReference type="PANTHER" id="PTHR18763:SF0">
    <property type="entry name" value="WD REPEAT-CONTAINING PROTEIN 18"/>
    <property type="match status" value="1"/>
</dbReference>
<dbReference type="Pfam" id="PF00400">
    <property type="entry name" value="WD40"/>
    <property type="match status" value="2"/>
</dbReference>
<name>A0A8H6SB93_9AGAR</name>
<evidence type="ECO:0000256" key="1">
    <source>
        <dbReference type="ARBA" id="ARBA00010143"/>
    </source>
</evidence>
<dbReference type="InterPro" id="IPR001680">
    <property type="entry name" value="WD40_rpt"/>
</dbReference>
<keyword evidence="5" id="KW-0698">rRNA processing</keyword>
<reference evidence="6" key="1">
    <citation type="submission" date="2020-05" db="EMBL/GenBank/DDBJ databases">
        <title>Mycena genomes resolve the evolution of fungal bioluminescence.</title>
        <authorList>
            <person name="Tsai I.J."/>
        </authorList>
    </citation>
    <scope>NUCLEOTIDE SEQUENCE</scope>
    <source>
        <strain evidence="6">171206Taipei</strain>
    </source>
</reference>
<evidence type="ECO:0000313" key="6">
    <source>
        <dbReference type="EMBL" id="KAF7295152.1"/>
    </source>
</evidence>
<dbReference type="PANTHER" id="PTHR18763">
    <property type="entry name" value="WD-REPEAT PROTEIN 18"/>
    <property type="match status" value="1"/>
</dbReference>
<feature type="repeat" description="WD" evidence="4">
    <location>
        <begin position="197"/>
        <end position="218"/>
    </location>
</feature>
<dbReference type="Proteomes" id="UP000636479">
    <property type="component" value="Unassembled WGS sequence"/>
</dbReference>
<sequence>MILHEAIICTSTPATGSGSIAIHDIQTGSTLASFKQTTAGLHSTVVVPTQRQLGGLILAVQQDKALLNVYNFQKDQVAAKSLLPEKLSCLAIDCAGQYIAGGTAQGRIYIWELASGLLFNAWDAHYRKITVLKFTNDNAALLSGSEDSGLSVWSVSRLLDDDTQSDPPTPHCVLSDHTLPVTDIVCGIGSFPRCRALSASIDHSVKLWDLSSATLLTTFQFPQPISALAWDTAERVFFAAAPNGSVFQVNMFKERNPPRSYTAIGGLGSADALHVDDDEQAAQARRRRFFSVGEPVVALAISLAGTLLLTGTSAGSIHLFDITSNQLLRTISTHKGTSITHLSTMIRPPDLFGHVNLALQPTTSETVPTRSVGALQRMRDSKSREAHEIASILSSSSHLDTLDMTQDILRDHEFFVQHSSSASQDPASLQARVSELETEIDSLRDQLSKAKGLNDAIWEGVVHKVVLGKDKDDEAPAGRKKRGRIS</sequence>
<comment type="caution">
    <text evidence="6">The sequence shown here is derived from an EMBL/GenBank/DDBJ whole genome shotgun (WGS) entry which is preliminary data.</text>
</comment>
<dbReference type="PROSITE" id="PS50294">
    <property type="entry name" value="WD_REPEATS_REGION"/>
    <property type="match status" value="1"/>
</dbReference>
<comment type="subunit">
    <text evidence="5">Component of the RIX1 complex, composed of IPI1, RIX1/IPI2 and IPI3 in a 1:2:2 stoichiometry. The complex interacts (via RIX1) with MDN1 (via its hexameric AAA ATPase ring) and the pre-60S ribosome particles.</text>
</comment>